<name>A0ABV3FVC2_9NOCA</name>
<sequence length="122" mass="13710">MERLSYIDEHARSVDANRDRTWKALLKVVCKDPEDPRTVPTGFVLDSAEEPSRLALSGAHWFSRYALIFELDDEGPTTTRVRATSLAEFPGISGRIYRALVIGTGGHRIVVRRMLRRIADAA</sequence>
<reference evidence="1 2" key="1">
    <citation type="submission" date="2024-06" db="EMBL/GenBank/DDBJ databases">
        <title>The Natural Products Discovery Center: Release of the First 8490 Sequenced Strains for Exploring Actinobacteria Biosynthetic Diversity.</title>
        <authorList>
            <person name="Kalkreuter E."/>
            <person name="Kautsar S.A."/>
            <person name="Yang D."/>
            <person name="Bader C.D."/>
            <person name="Teijaro C.N."/>
            <person name="Fluegel L."/>
            <person name="Davis C.M."/>
            <person name="Simpson J.R."/>
            <person name="Lauterbach L."/>
            <person name="Steele A.D."/>
            <person name="Gui C."/>
            <person name="Meng S."/>
            <person name="Li G."/>
            <person name="Viehrig K."/>
            <person name="Ye F."/>
            <person name="Su P."/>
            <person name="Kiefer A.F."/>
            <person name="Nichols A."/>
            <person name="Cepeda A.J."/>
            <person name="Yan W."/>
            <person name="Fan B."/>
            <person name="Jiang Y."/>
            <person name="Adhikari A."/>
            <person name="Zheng C.-J."/>
            <person name="Schuster L."/>
            <person name="Cowan T.M."/>
            <person name="Smanski M.J."/>
            <person name="Chevrette M.G."/>
            <person name="De Carvalho L.P.S."/>
            <person name="Shen B."/>
        </authorList>
    </citation>
    <scope>NUCLEOTIDE SEQUENCE [LARGE SCALE GENOMIC DNA]</scope>
    <source>
        <strain evidence="1 2">NPDC050403</strain>
    </source>
</reference>
<dbReference type="SUPFAM" id="SSF55961">
    <property type="entry name" value="Bet v1-like"/>
    <property type="match status" value="1"/>
</dbReference>
<accession>A0ABV3FVC2</accession>
<dbReference type="EMBL" id="JBFAKC010000007">
    <property type="protein sequence ID" value="MEV0709348.1"/>
    <property type="molecule type" value="Genomic_DNA"/>
</dbReference>
<dbReference type="RefSeq" id="WP_109524244.1">
    <property type="nucleotide sequence ID" value="NZ_JBEXKW010000042.1"/>
</dbReference>
<dbReference type="Proteomes" id="UP001551695">
    <property type="component" value="Unassembled WGS sequence"/>
</dbReference>
<keyword evidence="2" id="KW-1185">Reference proteome</keyword>
<comment type="caution">
    <text evidence="1">The sequence shown here is derived from an EMBL/GenBank/DDBJ whole genome shotgun (WGS) entry which is preliminary data.</text>
</comment>
<gene>
    <name evidence="1" type="ORF">AB0I48_17450</name>
</gene>
<proteinExistence type="predicted"/>
<protein>
    <recommendedName>
        <fullName evidence="3">DUF2867 domain-containing protein</fullName>
    </recommendedName>
</protein>
<organism evidence="1 2">
    <name type="scientific">Nocardia aurea</name>
    <dbReference type="NCBI Taxonomy" id="2144174"/>
    <lineage>
        <taxon>Bacteria</taxon>
        <taxon>Bacillati</taxon>
        <taxon>Actinomycetota</taxon>
        <taxon>Actinomycetes</taxon>
        <taxon>Mycobacteriales</taxon>
        <taxon>Nocardiaceae</taxon>
        <taxon>Nocardia</taxon>
    </lineage>
</organism>
<evidence type="ECO:0008006" key="3">
    <source>
        <dbReference type="Google" id="ProtNLM"/>
    </source>
</evidence>
<evidence type="ECO:0000313" key="2">
    <source>
        <dbReference type="Proteomes" id="UP001551695"/>
    </source>
</evidence>
<evidence type="ECO:0000313" key="1">
    <source>
        <dbReference type="EMBL" id="MEV0709348.1"/>
    </source>
</evidence>